<sequence length="74" mass="8579">MPQLHCYVAEDVAAQLQHKAERAHLSISKYLALLIQKDIGTQWPEGYFDLFGSWEGEALQRPEQGDYELREVLF</sequence>
<keyword evidence="2" id="KW-1185">Reference proteome</keyword>
<gene>
    <name evidence="1" type="ORF">SAMN05660964_01215</name>
</gene>
<organism evidence="1 2">
    <name type="scientific">Thiothrix caldifontis</name>
    <dbReference type="NCBI Taxonomy" id="525918"/>
    <lineage>
        <taxon>Bacteria</taxon>
        <taxon>Pseudomonadati</taxon>
        <taxon>Pseudomonadota</taxon>
        <taxon>Gammaproteobacteria</taxon>
        <taxon>Thiotrichales</taxon>
        <taxon>Thiotrichaceae</taxon>
        <taxon>Thiothrix</taxon>
    </lineage>
</organism>
<evidence type="ECO:0000313" key="2">
    <source>
        <dbReference type="Proteomes" id="UP000199397"/>
    </source>
</evidence>
<protein>
    <submittedName>
        <fullName evidence="1">Uncharacterized protein</fullName>
    </submittedName>
</protein>
<reference evidence="1 2" key="1">
    <citation type="submission" date="2016-10" db="EMBL/GenBank/DDBJ databases">
        <authorList>
            <person name="de Groot N.N."/>
        </authorList>
    </citation>
    <scope>NUCLEOTIDE SEQUENCE [LARGE SCALE GENOMIC DNA]</scope>
    <source>
        <strain evidence="1 2">DSM 21228</strain>
    </source>
</reference>
<dbReference type="OrthoDB" id="26670at2"/>
<dbReference type="EMBL" id="FNQP01000005">
    <property type="protein sequence ID" value="SEA24336.1"/>
    <property type="molecule type" value="Genomic_DNA"/>
</dbReference>
<name>A0A1H3ZKL5_9GAMM</name>
<dbReference type="RefSeq" id="WP_093066420.1">
    <property type="nucleotide sequence ID" value="NZ_FNQP01000005.1"/>
</dbReference>
<dbReference type="Proteomes" id="UP000199397">
    <property type="component" value="Unassembled WGS sequence"/>
</dbReference>
<proteinExistence type="predicted"/>
<dbReference type="STRING" id="525918.SAMN05660964_01215"/>
<evidence type="ECO:0000313" key="1">
    <source>
        <dbReference type="EMBL" id="SEA24336.1"/>
    </source>
</evidence>
<dbReference type="AlphaFoldDB" id="A0A1H3ZKL5"/>
<accession>A0A1H3ZKL5</accession>